<keyword evidence="2" id="KW-1185">Reference proteome</keyword>
<feature type="region of interest" description="Disordered" evidence="1">
    <location>
        <begin position="1"/>
        <end position="20"/>
    </location>
</feature>
<evidence type="ECO:0000313" key="2">
    <source>
        <dbReference type="Proteomes" id="UP000887572"/>
    </source>
</evidence>
<dbReference type="AlphaFoldDB" id="A0A914IHI1"/>
<accession>A0A914IHI1</accession>
<organism evidence="2 3">
    <name type="scientific">Globodera rostochiensis</name>
    <name type="common">Golden nematode worm</name>
    <name type="synonym">Heterodera rostochiensis</name>
    <dbReference type="NCBI Taxonomy" id="31243"/>
    <lineage>
        <taxon>Eukaryota</taxon>
        <taxon>Metazoa</taxon>
        <taxon>Ecdysozoa</taxon>
        <taxon>Nematoda</taxon>
        <taxon>Chromadorea</taxon>
        <taxon>Rhabditida</taxon>
        <taxon>Tylenchina</taxon>
        <taxon>Tylenchomorpha</taxon>
        <taxon>Tylenchoidea</taxon>
        <taxon>Heteroderidae</taxon>
        <taxon>Heteroderinae</taxon>
        <taxon>Globodera</taxon>
    </lineage>
</organism>
<dbReference type="WBParaSite" id="Gr19_v10_g9965.t1">
    <property type="protein sequence ID" value="Gr19_v10_g9965.t1"/>
    <property type="gene ID" value="Gr19_v10_g9965"/>
</dbReference>
<name>A0A914IHI1_GLORO</name>
<reference evidence="3" key="1">
    <citation type="submission" date="2022-11" db="UniProtKB">
        <authorList>
            <consortium name="WormBaseParasite"/>
        </authorList>
    </citation>
    <scope>IDENTIFICATION</scope>
</reference>
<feature type="compositionally biased region" description="Basic and acidic residues" evidence="1">
    <location>
        <begin position="117"/>
        <end position="131"/>
    </location>
</feature>
<evidence type="ECO:0000313" key="3">
    <source>
        <dbReference type="WBParaSite" id="Gr19_v10_g9965.t1"/>
    </source>
</evidence>
<dbReference type="Proteomes" id="UP000887572">
    <property type="component" value="Unplaced"/>
</dbReference>
<sequence length="131" mass="15075">MFNNQHQSSQTSRDGTIQSWRRNIRAVKSQKKEEVELEVEKLENKNKKEGVGVMRNETQRCAEQVGTDNRHDGEKLTRKDKSVGDVGGRSPRVWNGRAGQAAPVHVARRAMTDGDYDERPKEERRMAERNE</sequence>
<protein>
    <submittedName>
        <fullName evidence="3">Uncharacterized protein</fullName>
    </submittedName>
</protein>
<proteinExistence type="predicted"/>
<feature type="compositionally biased region" description="Basic and acidic residues" evidence="1">
    <location>
        <begin position="68"/>
        <end position="83"/>
    </location>
</feature>
<evidence type="ECO:0000256" key="1">
    <source>
        <dbReference type="SAM" id="MobiDB-lite"/>
    </source>
</evidence>
<feature type="region of interest" description="Disordered" evidence="1">
    <location>
        <begin position="48"/>
        <end position="131"/>
    </location>
</feature>